<evidence type="ECO:0000313" key="6">
    <source>
        <dbReference type="EMBL" id="ADK31098.1"/>
    </source>
</evidence>
<dbReference type="Pfam" id="PF02361">
    <property type="entry name" value="CbiQ"/>
    <property type="match status" value="1"/>
</dbReference>
<organism evidence="6 7">
    <name type="scientific">Brachyspira pilosicoli (strain ATCC BAA-1826 / 95/1000)</name>
    <dbReference type="NCBI Taxonomy" id="759914"/>
    <lineage>
        <taxon>Bacteria</taxon>
        <taxon>Pseudomonadati</taxon>
        <taxon>Spirochaetota</taxon>
        <taxon>Spirochaetia</taxon>
        <taxon>Brachyspirales</taxon>
        <taxon>Brachyspiraceae</taxon>
        <taxon>Brachyspira</taxon>
    </lineage>
</organism>
<dbReference type="HOGENOM" id="CLU_056469_2_2_12"/>
<sequence length="241" mass="27877">MNNRFDPRTIFLSTIFFTVSLIMMKNINQIIFFIIVIIIHILFVGINVGNILKIFLASIWLLLSIIFINYFLIGRDVYYILNTASRLFFIIILAAVMLSSMTVIDIGFAIEKIFYPLKYLKIPIENISIIIALSLKFIPLIKDEAVRIFKAQKARGLDYDIISIYDKILNVTSIFIPIVVLAIQSSIKTAIAMEIRGYNDSSKKTRLYESSLRLKDYVYILFSIACFFLNLLLRKLEINIF</sequence>
<feature type="transmembrane region" description="Helical" evidence="5">
    <location>
        <begin position="162"/>
        <end position="183"/>
    </location>
</feature>
<dbReference type="FunCoup" id="D8ID75">
    <property type="interactions" value="227"/>
</dbReference>
<dbReference type="RefSeq" id="WP_013244051.1">
    <property type="nucleotide sequence ID" value="NC_014330.1"/>
</dbReference>
<name>D8ID75_BRAP9</name>
<keyword evidence="4 5" id="KW-0472">Membrane</keyword>
<feature type="transmembrane region" description="Helical" evidence="5">
    <location>
        <begin position="85"/>
        <end position="110"/>
    </location>
</feature>
<dbReference type="PANTHER" id="PTHR33514:SF13">
    <property type="entry name" value="PROTEIN ABCI12, CHLOROPLASTIC"/>
    <property type="match status" value="1"/>
</dbReference>
<dbReference type="KEGG" id="bpo:BP951000_1108"/>
<keyword evidence="2 5" id="KW-0812">Transmembrane</keyword>
<accession>D8ID75</accession>
<dbReference type="InParanoid" id="D8ID75"/>
<evidence type="ECO:0000256" key="5">
    <source>
        <dbReference type="SAM" id="Phobius"/>
    </source>
</evidence>
<dbReference type="CDD" id="cd16914">
    <property type="entry name" value="EcfT"/>
    <property type="match status" value="1"/>
</dbReference>
<dbReference type="Proteomes" id="UP000000332">
    <property type="component" value="Chromosome"/>
</dbReference>
<feature type="transmembrane region" description="Helical" evidence="5">
    <location>
        <begin position="122"/>
        <end position="141"/>
    </location>
</feature>
<dbReference type="AlphaFoldDB" id="D8ID75"/>
<evidence type="ECO:0000256" key="2">
    <source>
        <dbReference type="ARBA" id="ARBA00022692"/>
    </source>
</evidence>
<protein>
    <submittedName>
        <fullName evidence="6">Cobalt ABC transporter permease component</fullName>
    </submittedName>
</protein>
<evidence type="ECO:0000313" key="7">
    <source>
        <dbReference type="Proteomes" id="UP000000332"/>
    </source>
</evidence>
<evidence type="ECO:0000256" key="3">
    <source>
        <dbReference type="ARBA" id="ARBA00022989"/>
    </source>
</evidence>
<proteinExistence type="predicted"/>
<gene>
    <name evidence="6" type="ordered locus">BP951000_1108</name>
</gene>
<feature type="transmembrane region" description="Helical" evidence="5">
    <location>
        <begin position="217"/>
        <end position="233"/>
    </location>
</feature>
<dbReference type="eggNOG" id="COG0619">
    <property type="taxonomic scope" value="Bacteria"/>
</dbReference>
<dbReference type="EMBL" id="CP002025">
    <property type="protein sequence ID" value="ADK31098.1"/>
    <property type="molecule type" value="Genomic_DNA"/>
</dbReference>
<dbReference type="GeneID" id="56439673"/>
<evidence type="ECO:0000256" key="1">
    <source>
        <dbReference type="ARBA" id="ARBA00004141"/>
    </source>
</evidence>
<comment type="subcellular location">
    <subcellularLocation>
        <location evidence="1">Membrane</location>
        <topology evidence="1">Multi-pass membrane protein</topology>
    </subcellularLocation>
</comment>
<feature type="transmembrane region" description="Helical" evidence="5">
    <location>
        <begin position="54"/>
        <end position="73"/>
    </location>
</feature>
<reference evidence="6 7" key="1">
    <citation type="journal article" date="2010" name="PLoS ONE">
        <title>The complete genome sequence of the pathogenic intestinal spirochete Brachyspira pilosicoli and comparison with other Brachyspira genomes.</title>
        <authorList>
            <person name="Wanchanthuek P."/>
            <person name="Bellgard M.I."/>
            <person name="La T."/>
            <person name="Ryan K."/>
            <person name="Moolhuijzen P."/>
            <person name="Chapman B."/>
            <person name="Black M."/>
            <person name="Schibeci D."/>
            <person name="Hunter A."/>
            <person name="Barrero R."/>
            <person name="Phillips N.D."/>
            <person name="Hampson D.J."/>
        </authorList>
    </citation>
    <scope>NUCLEOTIDE SEQUENCE [LARGE SCALE GENOMIC DNA]</scope>
    <source>
        <strain evidence="7">ATCC BAA-1826 / 95/1000</strain>
    </source>
</reference>
<keyword evidence="7" id="KW-1185">Reference proteome</keyword>
<feature type="transmembrane region" description="Helical" evidence="5">
    <location>
        <begin position="30"/>
        <end position="48"/>
    </location>
</feature>
<dbReference type="PANTHER" id="PTHR33514">
    <property type="entry name" value="PROTEIN ABCI12, CHLOROPLASTIC"/>
    <property type="match status" value="1"/>
</dbReference>
<keyword evidence="3 5" id="KW-1133">Transmembrane helix</keyword>
<dbReference type="InterPro" id="IPR003339">
    <property type="entry name" value="ABC/ECF_trnsptr_transmembrane"/>
</dbReference>
<evidence type="ECO:0000256" key="4">
    <source>
        <dbReference type="ARBA" id="ARBA00023136"/>
    </source>
</evidence>
<dbReference type="GO" id="GO:0005886">
    <property type="term" value="C:plasma membrane"/>
    <property type="evidence" value="ECO:0007669"/>
    <property type="project" value="UniProtKB-ARBA"/>
</dbReference>
<dbReference type="STRING" id="759914.BP951000_1108"/>